<feature type="chain" id="PRO_5022785537" evidence="2">
    <location>
        <begin position="22"/>
        <end position="111"/>
    </location>
</feature>
<dbReference type="AlphaFoldDB" id="A0A5D3WNN1"/>
<name>A0A5D3WNN1_9BACT</name>
<protein>
    <submittedName>
        <fullName evidence="3">Uncharacterized protein</fullName>
    </submittedName>
</protein>
<reference evidence="3 4" key="1">
    <citation type="submission" date="2019-07" db="EMBL/GenBank/DDBJ databases">
        <title>Genomic Encyclopedia of Type Strains, Phase IV (KMG-IV): sequencing the most valuable type-strain genomes for metagenomic binning, comparative biology and taxonomic classification.</title>
        <authorList>
            <person name="Goeker M."/>
        </authorList>
    </citation>
    <scope>NUCLEOTIDE SEQUENCE [LARGE SCALE GENOMIC DNA]</scope>
    <source>
        <strain evidence="3 4">SS015</strain>
    </source>
</reference>
<feature type="region of interest" description="Disordered" evidence="1">
    <location>
        <begin position="87"/>
        <end position="111"/>
    </location>
</feature>
<sequence>MKKIALLAALMMVFSTGFAMAATWKSGDFALTDTNDDDLTIKLSNNVSLNYDAATNGLGYSVATYHSSGTRTFASSSGDAQIFWYDGTQQDPPSAPTGTASAAFDSNWNAL</sequence>
<keyword evidence="4" id="KW-1185">Reference proteome</keyword>
<dbReference type="EMBL" id="VNIB01000001">
    <property type="protein sequence ID" value="TYO99943.1"/>
    <property type="molecule type" value="Genomic_DNA"/>
</dbReference>
<gene>
    <name evidence="3" type="ORF">EDC39_101103</name>
</gene>
<dbReference type="Proteomes" id="UP000324159">
    <property type="component" value="Unassembled WGS sequence"/>
</dbReference>
<dbReference type="RefSeq" id="WP_148894143.1">
    <property type="nucleotide sequence ID" value="NZ_VNIB01000001.1"/>
</dbReference>
<accession>A0A5D3WNN1</accession>
<comment type="caution">
    <text evidence="3">The sequence shown here is derived from an EMBL/GenBank/DDBJ whole genome shotgun (WGS) entry which is preliminary data.</text>
</comment>
<evidence type="ECO:0000256" key="2">
    <source>
        <dbReference type="SAM" id="SignalP"/>
    </source>
</evidence>
<feature type="signal peptide" evidence="2">
    <location>
        <begin position="1"/>
        <end position="21"/>
    </location>
</feature>
<keyword evidence="2" id="KW-0732">Signal</keyword>
<evidence type="ECO:0000256" key="1">
    <source>
        <dbReference type="SAM" id="MobiDB-lite"/>
    </source>
</evidence>
<evidence type="ECO:0000313" key="4">
    <source>
        <dbReference type="Proteomes" id="UP000324159"/>
    </source>
</evidence>
<organism evidence="3 4">
    <name type="scientific">Geothermobacter ehrlichii</name>
    <dbReference type="NCBI Taxonomy" id="213224"/>
    <lineage>
        <taxon>Bacteria</taxon>
        <taxon>Pseudomonadati</taxon>
        <taxon>Thermodesulfobacteriota</taxon>
        <taxon>Desulfuromonadia</taxon>
        <taxon>Desulfuromonadales</taxon>
        <taxon>Geothermobacteraceae</taxon>
        <taxon>Geothermobacter</taxon>
    </lineage>
</organism>
<proteinExistence type="predicted"/>
<dbReference type="OrthoDB" id="9918130at2"/>
<evidence type="ECO:0000313" key="3">
    <source>
        <dbReference type="EMBL" id="TYO99943.1"/>
    </source>
</evidence>